<reference evidence="1 2" key="1">
    <citation type="journal article" date="2018" name="Front. Plant Sci.">
        <title>Red Clover (Trifolium pratense) and Zigzag Clover (T. medium) - A Picture of Genomic Similarities and Differences.</title>
        <authorList>
            <person name="Dluhosova J."/>
            <person name="Istvanek J."/>
            <person name="Nedelnik J."/>
            <person name="Repkova J."/>
        </authorList>
    </citation>
    <scope>NUCLEOTIDE SEQUENCE [LARGE SCALE GENOMIC DNA]</scope>
    <source>
        <strain evidence="2">cv. 10/8</strain>
        <tissue evidence="1">Leaf</tissue>
    </source>
</reference>
<organism evidence="1 2">
    <name type="scientific">Trifolium medium</name>
    <dbReference type="NCBI Taxonomy" id="97028"/>
    <lineage>
        <taxon>Eukaryota</taxon>
        <taxon>Viridiplantae</taxon>
        <taxon>Streptophyta</taxon>
        <taxon>Embryophyta</taxon>
        <taxon>Tracheophyta</taxon>
        <taxon>Spermatophyta</taxon>
        <taxon>Magnoliopsida</taxon>
        <taxon>eudicotyledons</taxon>
        <taxon>Gunneridae</taxon>
        <taxon>Pentapetalae</taxon>
        <taxon>rosids</taxon>
        <taxon>fabids</taxon>
        <taxon>Fabales</taxon>
        <taxon>Fabaceae</taxon>
        <taxon>Papilionoideae</taxon>
        <taxon>50 kb inversion clade</taxon>
        <taxon>NPAAA clade</taxon>
        <taxon>Hologalegina</taxon>
        <taxon>IRL clade</taxon>
        <taxon>Trifolieae</taxon>
        <taxon>Trifolium</taxon>
    </lineage>
</organism>
<protein>
    <submittedName>
        <fullName evidence="1">Uncharacterized protein</fullName>
    </submittedName>
</protein>
<dbReference type="AlphaFoldDB" id="A0A392UQN7"/>
<comment type="caution">
    <text evidence="1">The sequence shown here is derived from an EMBL/GenBank/DDBJ whole genome shotgun (WGS) entry which is preliminary data.</text>
</comment>
<sequence>VVTEPQIDARSMKRVFANTQLPNFFTVGKHRQTHRTLAADFRRVRFFLILHSTTFSGRNTFHVMARELRCN</sequence>
<name>A0A392UQN7_9FABA</name>
<proteinExistence type="predicted"/>
<feature type="non-terminal residue" evidence="1">
    <location>
        <position position="1"/>
    </location>
</feature>
<accession>A0A392UQN7</accession>
<evidence type="ECO:0000313" key="1">
    <source>
        <dbReference type="EMBL" id="MCI75047.1"/>
    </source>
</evidence>
<evidence type="ECO:0000313" key="2">
    <source>
        <dbReference type="Proteomes" id="UP000265520"/>
    </source>
</evidence>
<dbReference type="Proteomes" id="UP000265520">
    <property type="component" value="Unassembled WGS sequence"/>
</dbReference>
<keyword evidence="2" id="KW-1185">Reference proteome</keyword>
<dbReference type="EMBL" id="LXQA010874024">
    <property type="protein sequence ID" value="MCI75047.1"/>
    <property type="molecule type" value="Genomic_DNA"/>
</dbReference>